<evidence type="ECO:0000313" key="3">
    <source>
        <dbReference type="EMBL" id="CAA9242048.1"/>
    </source>
</evidence>
<protein>
    <submittedName>
        <fullName evidence="3">Uncharacterized protein</fullName>
    </submittedName>
</protein>
<feature type="transmembrane region" description="Helical" evidence="2">
    <location>
        <begin position="79"/>
        <end position="98"/>
    </location>
</feature>
<feature type="region of interest" description="Disordered" evidence="1">
    <location>
        <begin position="1"/>
        <end position="20"/>
    </location>
</feature>
<feature type="transmembrane region" description="Helical" evidence="2">
    <location>
        <begin position="46"/>
        <end position="64"/>
    </location>
</feature>
<name>A0A6J4I734_9CHLR</name>
<keyword evidence="2" id="KW-0812">Transmembrane</keyword>
<keyword evidence="2" id="KW-1133">Transmembrane helix</keyword>
<evidence type="ECO:0000256" key="1">
    <source>
        <dbReference type="SAM" id="MobiDB-lite"/>
    </source>
</evidence>
<gene>
    <name evidence="3" type="ORF">AVDCRST_MAG77-1596</name>
</gene>
<sequence>MSAVLIGERGTTGGHQQREPVAGHSIPLRARRLIARARAGAKANRLGFALGLVFGVLLVLARVHEYETIHNMLMLRDPYVFLLMGSAVGTALPLIWLLQRRRWNTPFGGTLEPERPTLERRHIAGSVVFGTGWAITGACPGPVLAMTASGNLLGGVVVAGIFVGSLVRDWVAKRQGLEESATC</sequence>
<keyword evidence="2" id="KW-0472">Membrane</keyword>
<accession>A0A6J4I734</accession>
<evidence type="ECO:0000256" key="2">
    <source>
        <dbReference type="SAM" id="Phobius"/>
    </source>
</evidence>
<proteinExistence type="predicted"/>
<dbReference type="AlphaFoldDB" id="A0A6J4I734"/>
<feature type="transmembrane region" description="Helical" evidence="2">
    <location>
        <begin position="152"/>
        <end position="171"/>
    </location>
</feature>
<reference evidence="3" key="1">
    <citation type="submission" date="2020-02" db="EMBL/GenBank/DDBJ databases">
        <authorList>
            <person name="Meier V. D."/>
        </authorList>
    </citation>
    <scope>NUCLEOTIDE SEQUENCE</scope>
    <source>
        <strain evidence="3">AVDCRST_MAG77</strain>
    </source>
</reference>
<feature type="transmembrane region" description="Helical" evidence="2">
    <location>
        <begin position="123"/>
        <end position="146"/>
    </location>
</feature>
<dbReference type="EMBL" id="CADCTC010000101">
    <property type="protein sequence ID" value="CAA9242048.1"/>
    <property type="molecule type" value="Genomic_DNA"/>
</dbReference>
<organism evidence="3">
    <name type="scientific">uncultured Chloroflexota bacterium</name>
    <dbReference type="NCBI Taxonomy" id="166587"/>
    <lineage>
        <taxon>Bacteria</taxon>
        <taxon>Bacillati</taxon>
        <taxon>Chloroflexota</taxon>
        <taxon>environmental samples</taxon>
    </lineage>
</organism>
<dbReference type="Pfam" id="PF20398">
    <property type="entry name" value="DUF6691"/>
    <property type="match status" value="1"/>
</dbReference>
<dbReference type="InterPro" id="IPR046513">
    <property type="entry name" value="DUF6691"/>
</dbReference>